<organism evidence="3 4">
    <name type="scientific">Tetracentron sinense</name>
    <name type="common">Spur-leaf</name>
    <dbReference type="NCBI Taxonomy" id="13715"/>
    <lineage>
        <taxon>Eukaryota</taxon>
        <taxon>Viridiplantae</taxon>
        <taxon>Streptophyta</taxon>
        <taxon>Embryophyta</taxon>
        <taxon>Tracheophyta</taxon>
        <taxon>Spermatophyta</taxon>
        <taxon>Magnoliopsida</taxon>
        <taxon>Trochodendrales</taxon>
        <taxon>Trochodendraceae</taxon>
        <taxon>Tetracentron</taxon>
    </lineage>
</organism>
<feature type="compositionally biased region" description="Basic and acidic residues" evidence="2">
    <location>
        <begin position="247"/>
        <end position="261"/>
    </location>
</feature>
<evidence type="ECO:0000256" key="2">
    <source>
        <dbReference type="SAM" id="MobiDB-lite"/>
    </source>
</evidence>
<accession>A0A834Z679</accession>
<dbReference type="GO" id="GO:0008356">
    <property type="term" value="P:asymmetric cell division"/>
    <property type="evidence" value="ECO:0007669"/>
    <property type="project" value="InterPro"/>
</dbReference>
<dbReference type="PANTHER" id="PTHR33476">
    <property type="entry name" value="EMB|CAB62613.1"/>
    <property type="match status" value="1"/>
</dbReference>
<feature type="compositionally biased region" description="Polar residues" evidence="2">
    <location>
        <begin position="376"/>
        <end position="392"/>
    </location>
</feature>
<sequence>MDLWVVAAAAGAGYLAKYWQKFSREGEGLSESFSGGSICEKPESPSLLQQLHDKSCPFPRMARRQPGEGVSSGREQVSEGAFSEMAQFGDSTTEKATTSGSDGEAFMNLGKRNVFNVFSLSSLPPGFSRNKNSQENGDDIKGKSEIGYNSGDILPQHSTGEIDSFHQSTRNRSSLRIKRSRGYSVKPLSSLESCLIAQLYREHAEMEEYVLSSLSSPSTPTVRPLFVTDGSRIISRASSASFSVRPESGENKLQKEDRVSSDKTVLGVPPLPKIGPMELPRKMKQKSSRLGRLSCSSTRVSGQHFHSQESPTGMLLFCLGITIGVMSTVVANKREVDKLNGLLKQTENLVQDLQEELEMKDSLTVKELVNEGYELQETNDSSFHNRESNVFSPEQELDESTKYDNNETDGQKAENSESMSKIEAELEAELERLELNMNASSLERRLSALIEIDPDFVADIVQEELKADMVMKRAGDQADSDQDASGTSTTHTHTANYAVSPRELSLRLHEVIQSRLEERIMELETALQHSQKRAHSMKSERMNLRRNFSNSEIESSSTQESPTVIEEVNSIAQPLVLNLSEEALDAYNEAYEEFTRITEMEEEDPSSRVYNSNQNEKEEIHPCDQNLFQGRNGGSNGSISHLQILEEKRSKNSVPDKIRIWEERSTSLSRGSNEVGECGDEDDDELVKLLIEQIVEKTRQGSVALNTQRMLFSMDEN</sequence>
<dbReference type="PANTHER" id="PTHR33476:SF7">
    <property type="entry name" value="EMB|CAB62613.1"/>
    <property type="match status" value="1"/>
</dbReference>
<feature type="region of interest" description="Disordered" evidence="2">
    <location>
        <begin position="473"/>
        <end position="498"/>
    </location>
</feature>
<dbReference type="OMA" id="HDANYPV"/>
<feature type="compositionally biased region" description="Polar residues" evidence="2">
    <location>
        <begin position="156"/>
        <end position="172"/>
    </location>
</feature>
<dbReference type="AlphaFoldDB" id="A0A834Z679"/>
<evidence type="ECO:0000313" key="3">
    <source>
        <dbReference type="EMBL" id="KAF8399596.1"/>
    </source>
</evidence>
<keyword evidence="1" id="KW-0175">Coiled coil</keyword>
<dbReference type="EMBL" id="JABCRI010000010">
    <property type="protein sequence ID" value="KAF8399596.1"/>
    <property type="molecule type" value="Genomic_DNA"/>
</dbReference>
<protein>
    <submittedName>
        <fullName evidence="3">Uncharacterized protein</fullName>
    </submittedName>
</protein>
<feature type="compositionally biased region" description="Low complexity" evidence="2">
    <location>
        <begin position="483"/>
        <end position="495"/>
    </location>
</feature>
<feature type="region of interest" description="Disordered" evidence="2">
    <location>
        <begin position="240"/>
        <end position="277"/>
    </location>
</feature>
<proteinExistence type="predicted"/>
<feature type="coiled-coil region" evidence="1">
    <location>
        <begin position="336"/>
        <end position="363"/>
    </location>
</feature>
<feature type="region of interest" description="Disordered" evidence="2">
    <location>
        <begin position="126"/>
        <end position="173"/>
    </location>
</feature>
<feature type="compositionally biased region" description="Basic and acidic residues" evidence="2">
    <location>
        <begin position="399"/>
        <end position="420"/>
    </location>
</feature>
<evidence type="ECO:0000256" key="1">
    <source>
        <dbReference type="SAM" id="Coils"/>
    </source>
</evidence>
<keyword evidence="4" id="KW-1185">Reference proteome</keyword>
<comment type="caution">
    <text evidence="3">The sequence shown here is derived from an EMBL/GenBank/DDBJ whole genome shotgun (WGS) entry which is preliminary data.</text>
</comment>
<evidence type="ECO:0000313" key="4">
    <source>
        <dbReference type="Proteomes" id="UP000655225"/>
    </source>
</evidence>
<feature type="region of interest" description="Disordered" evidence="2">
    <location>
        <begin position="376"/>
        <end position="420"/>
    </location>
</feature>
<feature type="compositionally biased region" description="Polar residues" evidence="2">
    <location>
        <begin position="89"/>
        <end position="101"/>
    </location>
</feature>
<gene>
    <name evidence="3" type="ORF">HHK36_015465</name>
</gene>
<dbReference type="Proteomes" id="UP000655225">
    <property type="component" value="Unassembled WGS sequence"/>
</dbReference>
<feature type="coiled-coil region" evidence="1">
    <location>
        <begin position="513"/>
        <end position="547"/>
    </location>
</feature>
<feature type="region of interest" description="Disordered" evidence="2">
    <location>
        <begin position="57"/>
        <end position="104"/>
    </location>
</feature>
<dbReference type="InterPro" id="IPR040348">
    <property type="entry name" value="POLAR-like"/>
</dbReference>
<dbReference type="OrthoDB" id="1701885at2759"/>
<name>A0A834Z679_TETSI</name>
<reference evidence="3 4" key="1">
    <citation type="submission" date="2020-04" db="EMBL/GenBank/DDBJ databases">
        <title>Plant Genome Project.</title>
        <authorList>
            <person name="Zhang R.-G."/>
        </authorList>
    </citation>
    <scope>NUCLEOTIDE SEQUENCE [LARGE SCALE GENOMIC DNA]</scope>
    <source>
        <strain evidence="3">YNK0</strain>
        <tissue evidence="3">Leaf</tissue>
    </source>
</reference>